<protein>
    <submittedName>
        <fullName evidence="1">Uncharacterized protein</fullName>
    </submittedName>
</protein>
<reference evidence="1 2" key="1">
    <citation type="submission" date="2016-09" db="EMBL/GenBank/DDBJ databases">
        <title>The draft genome of Dichanthelium oligosanthes: A C3 panicoid grass species.</title>
        <authorList>
            <person name="Studer A.J."/>
            <person name="Schnable J.C."/>
            <person name="Brutnell T.P."/>
        </authorList>
    </citation>
    <scope>NUCLEOTIDE SEQUENCE [LARGE SCALE GENOMIC DNA]</scope>
    <source>
        <strain evidence="2">cv. Kellogg 1175</strain>
        <tissue evidence="1">Leaf</tissue>
    </source>
</reference>
<evidence type="ECO:0000313" key="1">
    <source>
        <dbReference type="EMBL" id="OEL24823.1"/>
    </source>
</evidence>
<dbReference type="OrthoDB" id="1643882at2759"/>
<sequence length="142" mass="16423">MKGFVDVHMHALEKLENAFFFGRTEGLIILGKRRQSSWGLGLHPFQIMDVMETSHCSPGDTGFLSKDLYNFFSRHKKEKVEGNNAEFVLKIICIRWKRKIPSSFLNIVWMHKEGLKTDSGRMHNRIWTCVLETSLYSIACTA</sequence>
<organism evidence="1 2">
    <name type="scientific">Dichanthelium oligosanthes</name>
    <dbReference type="NCBI Taxonomy" id="888268"/>
    <lineage>
        <taxon>Eukaryota</taxon>
        <taxon>Viridiplantae</taxon>
        <taxon>Streptophyta</taxon>
        <taxon>Embryophyta</taxon>
        <taxon>Tracheophyta</taxon>
        <taxon>Spermatophyta</taxon>
        <taxon>Magnoliopsida</taxon>
        <taxon>Liliopsida</taxon>
        <taxon>Poales</taxon>
        <taxon>Poaceae</taxon>
        <taxon>PACMAD clade</taxon>
        <taxon>Panicoideae</taxon>
        <taxon>Panicodae</taxon>
        <taxon>Paniceae</taxon>
        <taxon>Dichantheliinae</taxon>
        <taxon>Dichanthelium</taxon>
    </lineage>
</organism>
<proteinExistence type="predicted"/>
<gene>
    <name evidence="1" type="ORF">BAE44_0014158</name>
</gene>
<dbReference type="Proteomes" id="UP000095767">
    <property type="component" value="Unassembled WGS sequence"/>
</dbReference>
<name>A0A1E5VI58_9POAL</name>
<comment type="caution">
    <text evidence="1">The sequence shown here is derived from an EMBL/GenBank/DDBJ whole genome shotgun (WGS) entry which is preliminary data.</text>
</comment>
<dbReference type="STRING" id="888268.A0A1E5VI58"/>
<dbReference type="AlphaFoldDB" id="A0A1E5VI58"/>
<accession>A0A1E5VI58</accession>
<keyword evidence="2" id="KW-1185">Reference proteome</keyword>
<evidence type="ECO:0000313" key="2">
    <source>
        <dbReference type="Proteomes" id="UP000095767"/>
    </source>
</evidence>
<dbReference type="EMBL" id="LWDX02038833">
    <property type="protein sequence ID" value="OEL24823.1"/>
    <property type="molecule type" value="Genomic_DNA"/>
</dbReference>